<dbReference type="SUPFAM" id="SSF51735">
    <property type="entry name" value="NAD(P)-binding Rossmann-fold domains"/>
    <property type="match status" value="1"/>
</dbReference>
<dbReference type="GeneID" id="4601112"/>
<dbReference type="Gene3D" id="3.40.50.720">
    <property type="entry name" value="NAD(P)-binding Rossmann-like Domain"/>
    <property type="match status" value="1"/>
</dbReference>
<dbReference type="HOGENOM" id="CLU_026673_11_0_2"/>
<dbReference type="Pfam" id="PF00107">
    <property type="entry name" value="ADH_zinc_N"/>
    <property type="match status" value="1"/>
</dbReference>
<dbReference type="CDD" id="cd08242">
    <property type="entry name" value="MDR_like"/>
    <property type="match status" value="1"/>
</dbReference>
<reference evidence="7" key="1">
    <citation type="journal article" date="2008" name="J. Bacteriol.">
        <title>Genome sequence of Thermofilum pendens reveals an exceptional loss of biosynthetic pathways without genome reduction.</title>
        <authorList>
            <person name="Anderson I."/>
            <person name="Rodriguez J."/>
            <person name="Susanti D."/>
            <person name="Porat I."/>
            <person name="Reich C."/>
            <person name="Ulrich L.E."/>
            <person name="Elkins J.G."/>
            <person name="Mavromatis K."/>
            <person name="Lykidis A."/>
            <person name="Kim E."/>
            <person name="Thompson L.S."/>
            <person name="Nolan M."/>
            <person name="Land M."/>
            <person name="Copeland A."/>
            <person name="Lapidus A."/>
            <person name="Lucas S."/>
            <person name="Detter C."/>
            <person name="Zhulin I.B."/>
            <person name="Olsen G.J."/>
            <person name="Whitman W."/>
            <person name="Mukhopadhyay B."/>
            <person name="Bristow J."/>
            <person name="Kyrpides N."/>
        </authorList>
    </citation>
    <scope>NUCLEOTIDE SEQUENCE [LARGE SCALE GENOMIC DNA]</scope>
    <source>
        <strain evidence="7">DSM 2475 / Hrk 5</strain>
    </source>
</reference>
<dbReference type="InterPro" id="IPR050129">
    <property type="entry name" value="Zn_alcohol_dh"/>
</dbReference>
<dbReference type="InterPro" id="IPR013154">
    <property type="entry name" value="ADH-like_N"/>
</dbReference>
<dbReference type="EnsemblBacteria" id="ABL78913">
    <property type="protein sequence ID" value="ABL78913"/>
    <property type="gene ID" value="Tpen_1516"/>
</dbReference>
<dbReference type="AlphaFoldDB" id="A1S0D3"/>
<dbReference type="GO" id="GO:0043168">
    <property type="term" value="F:anion binding"/>
    <property type="evidence" value="ECO:0007669"/>
    <property type="project" value="UniProtKB-ARBA"/>
</dbReference>
<evidence type="ECO:0000256" key="2">
    <source>
        <dbReference type="ARBA" id="ARBA00023002"/>
    </source>
</evidence>
<evidence type="ECO:0000313" key="6">
    <source>
        <dbReference type="EMBL" id="ABL78913.1"/>
    </source>
</evidence>
<feature type="domain" description="Alcohol dehydrogenase-like N-terminal" evidence="5">
    <location>
        <begin position="24"/>
        <end position="126"/>
    </location>
</feature>
<dbReference type="GO" id="GO:0030554">
    <property type="term" value="F:adenyl nucleotide binding"/>
    <property type="evidence" value="ECO:0007669"/>
    <property type="project" value="UniProtKB-ARBA"/>
</dbReference>
<proteinExistence type="predicted"/>
<keyword evidence="7" id="KW-1185">Reference proteome</keyword>
<dbReference type="GO" id="GO:0016616">
    <property type="term" value="F:oxidoreductase activity, acting on the CH-OH group of donors, NAD or NADP as acceptor"/>
    <property type="evidence" value="ECO:0007669"/>
    <property type="project" value="UniProtKB-ARBA"/>
</dbReference>
<evidence type="ECO:0000256" key="1">
    <source>
        <dbReference type="ARBA" id="ARBA00022857"/>
    </source>
</evidence>
<dbReference type="Gene3D" id="3.90.180.10">
    <property type="entry name" value="Medium-chain alcohol dehydrogenases, catalytic domain"/>
    <property type="match status" value="1"/>
</dbReference>
<dbReference type="PANTHER" id="PTHR43401">
    <property type="entry name" value="L-THREONINE 3-DEHYDROGENASE"/>
    <property type="match status" value="1"/>
</dbReference>
<protein>
    <submittedName>
        <fullName evidence="6">Alcohol dehydrogenase GroES domain protein</fullName>
    </submittedName>
</protein>
<dbReference type="OrthoDB" id="73567at2157"/>
<keyword evidence="1" id="KW-0521">NADP</keyword>
<sequence length="328" mass="34913">MKAALLYGPGDLRVEDVPLPEKPEGWALVKTLAVGICGTDKAFYKGTYPLFKKPLIPGHEVSGVVVEGPEELVGRLVVSEINFPCWRCEYCRSGLYTHCPYKKTLGIDFDGGLAEYFVAPATALHAAEGLDPVVATEVEPLAALLNALRLKPPAPGDSVAVVGTGNLAVMLVQVLKDAGFRPVVVSRAGSSKAEILRSLDVEVVTAEQASRLGGESGDGVGFDVVFEVSGDPSALNLAVDLVKPRGTVHLKSTPGNPGSVNLTKAVVKEVAVIGSRCGTFREFREAIRLLREGRVRPVITSVYGGLEKAREAFERSFRPGEVKVVVKP</sequence>
<dbReference type="PANTHER" id="PTHR43401:SF2">
    <property type="entry name" value="L-THREONINE 3-DEHYDROGENASE"/>
    <property type="match status" value="1"/>
</dbReference>
<dbReference type="GO" id="GO:0051262">
    <property type="term" value="P:protein tetramerization"/>
    <property type="evidence" value="ECO:0007669"/>
    <property type="project" value="UniProtKB-ARBA"/>
</dbReference>
<gene>
    <name evidence="6" type="ordered locus">Tpen_1516</name>
</gene>
<evidence type="ECO:0000259" key="4">
    <source>
        <dbReference type="Pfam" id="PF00107"/>
    </source>
</evidence>
<keyword evidence="3" id="KW-0119">Carbohydrate metabolism</keyword>
<dbReference type="Pfam" id="PF08240">
    <property type="entry name" value="ADH_N"/>
    <property type="match status" value="1"/>
</dbReference>
<dbReference type="RefSeq" id="WP_011753178.1">
    <property type="nucleotide sequence ID" value="NC_008698.1"/>
</dbReference>
<evidence type="ECO:0000256" key="3">
    <source>
        <dbReference type="ARBA" id="ARBA00023277"/>
    </source>
</evidence>
<keyword evidence="2" id="KW-0560">Oxidoreductase</keyword>
<dbReference type="STRING" id="368408.Tpen_1516"/>
<feature type="domain" description="Alcohol dehydrogenase-like C-terminal" evidence="4">
    <location>
        <begin position="169"/>
        <end position="290"/>
    </location>
</feature>
<dbReference type="InterPro" id="IPR011032">
    <property type="entry name" value="GroES-like_sf"/>
</dbReference>
<dbReference type="SUPFAM" id="SSF50129">
    <property type="entry name" value="GroES-like"/>
    <property type="match status" value="1"/>
</dbReference>
<dbReference type="Proteomes" id="UP000000641">
    <property type="component" value="Chromosome"/>
</dbReference>
<evidence type="ECO:0000313" key="7">
    <source>
        <dbReference type="Proteomes" id="UP000000641"/>
    </source>
</evidence>
<dbReference type="InterPro" id="IPR036291">
    <property type="entry name" value="NAD(P)-bd_dom_sf"/>
</dbReference>
<dbReference type="eggNOG" id="arCOG01459">
    <property type="taxonomic scope" value="Archaea"/>
</dbReference>
<accession>A1S0D3</accession>
<dbReference type="EMBL" id="CP000505">
    <property type="protein sequence ID" value="ABL78913.1"/>
    <property type="molecule type" value="Genomic_DNA"/>
</dbReference>
<dbReference type="KEGG" id="tpe:Tpen_1516"/>
<dbReference type="InterPro" id="IPR013149">
    <property type="entry name" value="ADH-like_C"/>
</dbReference>
<evidence type="ECO:0000259" key="5">
    <source>
        <dbReference type="Pfam" id="PF08240"/>
    </source>
</evidence>
<organism evidence="6 7">
    <name type="scientific">Thermofilum pendens (strain DSM 2475 / Hrk 5)</name>
    <dbReference type="NCBI Taxonomy" id="368408"/>
    <lineage>
        <taxon>Archaea</taxon>
        <taxon>Thermoproteota</taxon>
        <taxon>Thermoprotei</taxon>
        <taxon>Thermofilales</taxon>
        <taxon>Thermofilaceae</taxon>
        <taxon>Thermofilum</taxon>
    </lineage>
</organism>
<name>A1S0D3_THEPD</name>